<dbReference type="SUPFAM" id="SSF55724">
    <property type="entry name" value="Mog1p/PsbP-like"/>
    <property type="match status" value="1"/>
</dbReference>
<name>A0A4U8WAQ4_9FLAO</name>
<dbReference type="AlphaFoldDB" id="A0A4U8WAQ4"/>
<evidence type="ECO:0008006" key="3">
    <source>
        <dbReference type="Google" id="ProtNLM"/>
    </source>
</evidence>
<evidence type="ECO:0000313" key="1">
    <source>
        <dbReference type="EMBL" id="VFB03163.1"/>
    </source>
</evidence>
<gene>
    <name evidence="1" type="ORF">NCTC12078_01152</name>
</gene>
<sequence>MKKIFLLITFLYSIVSFSQKIKTELYDSGNYSIETPDTWKLTNDEGIINIFPTSQIGAITISEYHDLDLPKTEVKKFILALYQSEDDEKKVKNTGNKKGFAEYRYEYLDEKEKIFWVTKVYQKNKELYLITINCQQKHWNGNYMKLFNEAFESFKIKK</sequence>
<proteinExistence type="predicted"/>
<evidence type="ECO:0000313" key="2">
    <source>
        <dbReference type="Proteomes" id="UP000290013"/>
    </source>
</evidence>
<accession>A0A4U8WAQ4</accession>
<organism evidence="1 2">
    <name type="scientific">Chryseobacterium taihuense</name>
    <dbReference type="NCBI Taxonomy" id="1141221"/>
    <lineage>
        <taxon>Bacteria</taxon>
        <taxon>Pseudomonadati</taxon>
        <taxon>Bacteroidota</taxon>
        <taxon>Flavobacteriia</taxon>
        <taxon>Flavobacteriales</taxon>
        <taxon>Weeksellaceae</taxon>
        <taxon>Chryseobacterium group</taxon>
        <taxon>Chryseobacterium</taxon>
    </lineage>
</organism>
<dbReference type="KEGG" id="ctai:NCTC12078_01152"/>
<dbReference type="EMBL" id="LR215974">
    <property type="protein sequence ID" value="VFB03163.1"/>
    <property type="molecule type" value="Genomic_DNA"/>
</dbReference>
<dbReference type="Proteomes" id="UP000290013">
    <property type="component" value="Chromosome"/>
</dbReference>
<dbReference type="InterPro" id="IPR016123">
    <property type="entry name" value="Mog1/PsbP_a/b/a-sand"/>
</dbReference>
<dbReference type="RefSeq" id="WP_130913846.1">
    <property type="nucleotide sequence ID" value="NZ_LR215974.1"/>
</dbReference>
<reference evidence="1 2" key="1">
    <citation type="submission" date="2019-02" db="EMBL/GenBank/DDBJ databases">
        <authorList>
            <consortium name="Pathogen Informatics"/>
        </authorList>
    </citation>
    <scope>NUCLEOTIDE SEQUENCE [LARGE SCALE GENOMIC DNA]</scope>
    <source>
        <strain evidence="1 2">3012STDY6944375</strain>
    </source>
</reference>
<protein>
    <recommendedName>
        <fullName evidence="3">PsbP C-terminal domain-containing protein</fullName>
    </recommendedName>
</protein>